<evidence type="ECO:0000256" key="1">
    <source>
        <dbReference type="SAM" id="MobiDB-lite"/>
    </source>
</evidence>
<name>A0A150RD18_SORCE</name>
<reference evidence="2 3" key="1">
    <citation type="submission" date="2014-02" db="EMBL/GenBank/DDBJ databases">
        <title>The small core and large imbalanced accessory genome model reveals a collaborative survival strategy of Sorangium cellulosum strains in nature.</title>
        <authorList>
            <person name="Han K."/>
            <person name="Peng R."/>
            <person name="Blom J."/>
            <person name="Li Y.-Z."/>
        </authorList>
    </citation>
    <scope>NUCLEOTIDE SEQUENCE [LARGE SCALE GENOMIC DNA]</scope>
    <source>
        <strain evidence="2 3">So0011-07</strain>
    </source>
</reference>
<feature type="region of interest" description="Disordered" evidence="1">
    <location>
        <begin position="63"/>
        <end position="112"/>
    </location>
</feature>
<dbReference type="EMBL" id="JEMB01002818">
    <property type="protein sequence ID" value="KYF78145.1"/>
    <property type="molecule type" value="Genomic_DNA"/>
</dbReference>
<dbReference type="AlphaFoldDB" id="A0A150RD18"/>
<protein>
    <submittedName>
        <fullName evidence="2">Uncharacterized protein</fullName>
    </submittedName>
</protein>
<gene>
    <name evidence="2" type="ORF">BE17_09955</name>
</gene>
<evidence type="ECO:0000313" key="2">
    <source>
        <dbReference type="EMBL" id="KYF78145.1"/>
    </source>
</evidence>
<comment type="caution">
    <text evidence="2">The sequence shown here is derived from an EMBL/GenBank/DDBJ whole genome shotgun (WGS) entry which is preliminary data.</text>
</comment>
<dbReference type="Proteomes" id="UP000075635">
    <property type="component" value="Unassembled WGS sequence"/>
</dbReference>
<accession>A0A150RD18</accession>
<evidence type="ECO:0000313" key="3">
    <source>
        <dbReference type="Proteomes" id="UP000075635"/>
    </source>
</evidence>
<sequence length="112" mass="12169">MDPAWALLDGQISIRSPPAAPTKPSSTQIEPEAILADSGLLRALLARGPEGRLQTLEQPRYQARVGGRDGRDAALPRIHQRWSPPFQPLDRRADMATSAKRTKPIAGARRAG</sequence>
<proteinExistence type="predicted"/>
<organism evidence="2 3">
    <name type="scientific">Sorangium cellulosum</name>
    <name type="common">Polyangium cellulosum</name>
    <dbReference type="NCBI Taxonomy" id="56"/>
    <lineage>
        <taxon>Bacteria</taxon>
        <taxon>Pseudomonadati</taxon>
        <taxon>Myxococcota</taxon>
        <taxon>Polyangia</taxon>
        <taxon>Polyangiales</taxon>
        <taxon>Polyangiaceae</taxon>
        <taxon>Sorangium</taxon>
    </lineage>
</organism>
<feature type="region of interest" description="Disordered" evidence="1">
    <location>
        <begin position="1"/>
        <end position="28"/>
    </location>
</feature>